<dbReference type="EMBL" id="JBHSKF010000010">
    <property type="protein sequence ID" value="MFC5289320.1"/>
    <property type="molecule type" value="Genomic_DNA"/>
</dbReference>
<dbReference type="CDD" id="cd00657">
    <property type="entry name" value="Ferritin_like"/>
    <property type="match status" value="1"/>
</dbReference>
<accession>A0ABW0ETD9</accession>
<proteinExistence type="predicted"/>
<dbReference type="RefSeq" id="WP_378249164.1">
    <property type="nucleotide sequence ID" value="NZ_JBHSKF010000010.1"/>
</dbReference>
<organism evidence="2 3">
    <name type="scientific">Actinokineospora guangxiensis</name>
    <dbReference type="NCBI Taxonomy" id="1490288"/>
    <lineage>
        <taxon>Bacteria</taxon>
        <taxon>Bacillati</taxon>
        <taxon>Actinomycetota</taxon>
        <taxon>Actinomycetes</taxon>
        <taxon>Pseudonocardiales</taxon>
        <taxon>Pseudonocardiaceae</taxon>
        <taxon>Actinokineospora</taxon>
    </lineage>
</organism>
<feature type="domain" description="DUF4439" evidence="1">
    <location>
        <begin position="11"/>
        <end position="146"/>
    </location>
</feature>
<dbReference type="Pfam" id="PF14530">
    <property type="entry name" value="DUF4439"/>
    <property type="match status" value="1"/>
</dbReference>
<comment type="caution">
    <text evidence="2">The sequence shown here is derived from an EMBL/GenBank/DDBJ whole genome shotgun (WGS) entry which is preliminary data.</text>
</comment>
<dbReference type="InterPro" id="IPR012347">
    <property type="entry name" value="Ferritin-like"/>
</dbReference>
<gene>
    <name evidence="2" type="ORF">ACFPM7_19890</name>
</gene>
<reference evidence="3" key="1">
    <citation type="journal article" date="2019" name="Int. J. Syst. Evol. Microbiol.">
        <title>The Global Catalogue of Microorganisms (GCM) 10K type strain sequencing project: providing services to taxonomists for standard genome sequencing and annotation.</title>
        <authorList>
            <consortium name="The Broad Institute Genomics Platform"/>
            <consortium name="The Broad Institute Genome Sequencing Center for Infectious Disease"/>
            <person name="Wu L."/>
            <person name="Ma J."/>
        </authorList>
    </citation>
    <scope>NUCLEOTIDE SEQUENCE [LARGE SCALE GENOMIC DNA]</scope>
    <source>
        <strain evidence="3">CCUG 59778</strain>
    </source>
</reference>
<keyword evidence="3" id="KW-1185">Reference proteome</keyword>
<dbReference type="Gene3D" id="1.20.1260.10">
    <property type="match status" value="1"/>
</dbReference>
<protein>
    <submittedName>
        <fullName evidence="2">Ferritin-like domain-containing protein</fullName>
    </submittedName>
</protein>
<dbReference type="SUPFAM" id="SSF47240">
    <property type="entry name" value="Ferritin-like"/>
    <property type="match status" value="1"/>
</dbReference>
<dbReference type="Proteomes" id="UP001596157">
    <property type="component" value="Unassembled WGS sequence"/>
</dbReference>
<evidence type="ECO:0000313" key="3">
    <source>
        <dbReference type="Proteomes" id="UP001596157"/>
    </source>
</evidence>
<evidence type="ECO:0000313" key="2">
    <source>
        <dbReference type="EMBL" id="MFC5289320.1"/>
    </source>
</evidence>
<dbReference type="InterPro" id="IPR009078">
    <property type="entry name" value="Ferritin-like_SF"/>
</dbReference>
<evidence type="ECO:0000259" key="1">
    <source>
        <dbReference type="Pfam" id="PF14530"/>
    </source>
</evidence>
<dbReference type="InterPro" id="IPR029447">
    <property type="entry name" value="DUF4439"/>
</dbReference>
<sequence>MKSLPQDTVDAVQAALGAEHAALWVYGLVSAFLPAAYDKGLREGVSVHRARRDVTARQLSAAGVEPKPAEAAYLPPEPVDGEKSAIALVATAETDTTIAWRAVLDRCDDAELRASALEALTESSIRATRWRGAAGVTPAVPSFPGQP</sequence>
<name>A0ABW0ETD9_9PSEU</name>